<sequence length="293" mass="30847">MDRSRWLRRPTSLSRHVAAVLVAALIVFVAAATALWLVLGAPRLPQGAAFTVTDQLELVKIALAVVAGVGGVVALVVAYRRQAVVEEENERARAAARRDDTRLFNERFGSATTQLGHERPAVRAAAVYAVTGLADDAPTQELRQTCVSVLCAYLRMPYQPEPSAPDWVAGEREIRHAIVGTIRAHLAPGPLPDWNGCAFNLSGAVLEGVGLPGIRLTDGTHLNLTRCRVVGGPVDLRGAQFVGGRLTCTAIQLDAGAGFELGGAVAVGTRFVGGPLPPDLAAFVATMHDAGSQ</sequence>
<feature type="transmembrane region" description="Helical" evidence="1">
    <location>
        <begin position="20"/>
        <end position="39"/>
    </location>
</feature>
<gene>
    <name evidence="2" type="ORF">ACFQGL_05190</name>
</gene>
<name>A0ABW1H332_9ACTN</name>
<keyword evidence="3" id="KW-1185">Reference proteome</keyword>
<dbReference type="EMBL" id="JBHSQS010000003">
    <property type="protein sequence ID" value="MFC5922736.1"/>
    <property type="molecule type" value="Genomic_DNA"/>
</dbReference>
<organism evidence="2 3">
    <name type="scientific">Micromonospora vulcania</name>
    <dbReference type="NCBI Taxonomy" id="1441873"/>
    <lineage>
        <taxon>Bacteria</taxon>
        <taxon>Bacillati</taxon>
        <taxon>Actinomycetota</taxon>
        <taxon>Actinomycetes</taxon>
        <taxon>Micromonosporales</taxon>
        <taxon>Micromonosporaceae</taxon>
        <taxon>Micromonospora</taxon>
    </lineage>
</organism>
<evidence type="ECO:0000313" key="2">
    <source>
        <dbReference type="EMBL" id="MFC5922736.1"/>
    </source>
</evidence>
<dbReference type="Proteomes" id="UP001596226">
    <property type="component" value="Unassembled WGS sequence"/>
</dbReference>
<keyword evidence="1" id="KW-0472">Membrane</keyword>
<feature type="transmembrane region" description="Helical" evidence="1">
    <location>
        <begin position="59"/>
        <end position="79"/>
    </location>
</feature>
<protein>
    <recommendedName>
        <fullName evidence="4">Pentapeptide repeat-containing protein</fullName>
    </recommendedName>
</protein>
<keyword evidence="1" id="KW-1133">Transmembrane helix</keyword>
<evidence type="ECO:0008006" key="4">
    <source>
        <dbReference type="Google" id="ProtNLM"/>
    </source>
</evidence>
<reference evidence="3" key="1">
    <citation type="journal article" date="2019" name="Int. J. Syst. Evol. Microbiol.">
        <title>The Global Catalogue of Microorganisms (GCM) 10K type strain sequencing project: providing services to taxonomists for standard genome sequencing and annotation.</title>
        <authorList>
            <consortium name="The Broad Institute Genomics Platform"/>
            <consortium name="The Broad Institute Genome Sequencing Center for Infectious Disease"/>
            <person name="Wu L."/>
            <person name="Ma J."/>
        </authorList>
    </citation>
    <scope>NUCLEOTIDE SEQUENCE [LARGE SCALE GENOMIC DNA]</scope>
    <source>
        <strain evidence="3">CGMCC 4.7144</strain>
    </source>
</reference>
<comment type="caution">
    <text evidence="2">The sequence shown here is derived from an EMBL/GenBank/DDBJ whole genome shotgun (WGS) entry which is preliminary data.</text>
</comment>
<proteinExistence type="predicted"/>
<dbReference type="RefSeq" id="WP_377506164.1">
    <property type="nucleotide sequence ID" value="NZ_JBHSQS010000003.1"/>
</dbReference>
<keyword evidence="1" id="KW-0812">Transmembrane</keyword>
<accession>A0ABW1H332</accession>
<evidence type="ECO:0000313" key="3">
    <source>
        <dbReference type="Proteomes" id="UP001596226"/>
    </source>
</evidence>
<evidence type="ECO:0000256" key="1">
    <source>
        <dbReference type="SAM" id="Phobius"/>
    </source>
</evidence>